<dbReference type="InterPro" id="IPR036922">
    <property type="entry name" value="Rieske_2Fe-2S_sf"/>
</dbReference>
<dbReference type="EMBL" id="LNYO01000024">
    <property type="protein sequence ID" value="KTD33339.1"/>
    <property type="molecule type" value="Genomic_DNA"/>
</dbReference>
<comment type="subcellular location">
    <subcellularLocation>
        <location evidence="2">Cell membrane</location>
        <topology evidence="2">Single-pass membrane protein</topology>
    </subcellularLocation>
</comment>
<dbReference type="GO" id="GO:0051537">
    <property type="term" value="F:2 iron, 2 sulfur cluster binding"/>
    <property type="evidence" value="ECO:0007669"/>
    <property type="project" value="UniProtKB-KW"/>
</dbReference>
<dbReference type="CDD" id="cd03470">
    <property type="entry name" value="Rieske_cytochrome_bc1"/>
    <property type="match status" value="1"/>
</dbReference>
<evidence type="ECO:0000256" key="16">
    <source>
        <dbReference type="ARBA" id="ARBA00023014"/>
    </source>
</evidence>
<keyword evidence="9 20" id="KW-0812">Transmembrane</keyword>
<keyword evidence="18" id="KW-1015">Disulfide bond</keyword>
<dbReference type="InterPro" id="IPR014349">
    <property type="entry name" value="Rieske_Fe-S_prot"/>
</dbReference>
<dbReference type="InterPro" id="IPR017941">
    <property type="entry name" value="Rieske_2Fe-2S"/>
</dbReference>
<dbReference type="PANTHER" id="PTHR10134">
    <property type="entry name" value="CYTOCHROME B-C1 COMPLEX SUBUNIT RIESKE, MITOCHONDRIAL"/>
    <property type="match status" value="1"/>
</dbReference>
<evidence type="ECO:0000256" key="2">
    <source>
        <dbReference type="ARBA" id="ARBA00004162"/>
    </source>
</evidence>
<dbReference type="SUPFAM" id="SSF50022">
    <property type="entry name" value="ISP domain"/>
    <property type="match status" value="1"/>
</dbReference>
<keyword evidence="7 20" id="KW-0813">Transport</keyword>
<evidence type="ECO:0000256" key="1">
    <source>
        <dbReference type="ARBA" id="ARBA00002444"/>
    </source>
</evidence>
<dbReference type="Gene3D" id="1.20.5.510">
    <property type="entry name" value="Single helix bin"/>
    <property type="match status" value="1"/>
</dbReference>
<dbReference type="PRINTS" id="PR00162">
    <property type="entry name" value="RIESKE"/>
</dbReference>
<comment type="subunit">
    <text evidence="4 21">The main subunits of complex b-c1 are: cytochrome b, cytochrome c1 and the Rieske protein.</text>
</comment>
<keyword evidence="8" id="KW-1003">Cell membrane</keyword>
<evidence type="ECO:0000256" key="8">
    <source>
        <dbReference type="ARBA" id="ARBA00022475"/>
    </source>
</evidence>
<comment type="cofactor">
    <cofactor evidence="20">
        <name>[2Fe-2S] cluster</name>
        <dbReference type="ChEBI" id="CHEBI:190135"/>
    </cofactor>
    <text evidence="20">Binds 1 [2Fe-2S] cluster per subunit.</text>
</comment>
<dbReference type="NCBIfam" id="TIGR01416">
    <property type="entry name" value="Rieske_proteo"/>
    <property type="match status" value="1"/>
</dbReference>
<keyword evidence="11" id="KW-0479">Metal-binding</keyword>
<keyword evidence="13 20" id="KW-0249">Electron transport</keyword>
<dbReference type="GO" id="GO:0005886">
    <property type="term" value="C:plasma membrane"/>
    <property type="evidence" value="ECO:0007669"/>
    <property type="project" value="UniProtKB-SubCell"/>
</dbReference>
<feature type="transmembrane region" description="Helical" evidence="20">
    <location>
        <begin position="27"/>
        <end position="48"/>
    </location>
</feature>
<evidence type="ECO:0000256" key="19">
    <source>
        <dbReference type="ARBA" id="ARBA00029351"/>
    </source>
</evidence>
<evidence type="ECO:0000256" key="7">
    <source>
        <dbReference type="ARBA" id="ARBA00022448"/>
    </source>
</evidence>
<sequence length="211" mass="23346">MTQIDKKHSSQEDNPDTETVDEQRRRFLLVTTGVLGGIGAACALTPFISSWLPSAKAQAEGAPVQVDLSRLEPGQQVTVEWQGKPVWIIRRTKKMLAQLVGHDAQLRDPQSLVEQQPAYAKNQYRSINPEYLVLIGICTHLGCAPKYRPAANEFGPHWPGGFYCPCHGSTFDLAGRVFKGVPAPINLEVPPYRFINSSTIVIGEEEEEFSS</sequence>
<evidence type="ECO:0000256" key="11">
    <source>
        <dbReference type="ARBA" id="ARBA00022723"/>
    </source>
</evidence>
<evidence type="ECO:0000256" key="15">
    <source>
        <dbReference type="ARBA" id="ARBA00023004"/>
    </source>
</evidence>
<comment type="catalytic activity">
    <reaction evidence="19 20">
        <text>a quinol + 2 Fe(III)-[cytochrome c](out) = a quinone + 2 Fe(II)-[cytochrome c](out) + 2 H(+)(out)</text>
        <dbReference type="Rhea" id="RHEA:11484"/>
        <dbReference type="Rhea" id="RHEA-COMP:10350"/>
        <dbReference type="Rhea" id="RHEA-COMP:14399"/>
        <dbReference type="ChEBI" id="CHEBI:15378"/>
        <dbReference type="ChEBI" id="CHEBI:24646"/>
        <dbReference type="ChEBI" id="CHEBI:29033"/>
        <dbReference type="ChEBI" id="CHEBI:29034"/>
        <dbReference type="ChEBI" id="CHEBI:132124"/>
        <dbReference type="EC" id="7.1.1.8"/>
    </reaction>
</comment>
<keyword evidence="14 20" id="KW-1133">Transmembrane helix</keyword>
<dbReference type="EC" id="7.1.1.8" evidence="5 20"/>
<keyword evidence="12" id="KW-1278">Translocase</keyword>
<evidence type="ECO:0000256" key="18">
    <source>
        <dbReference type="ARBA" id="ARBA00023157"/>
    </source>
</evidence>
<evidence type="ECO:0000256" key="5">
    <source>
        <dbReference type="ARBA" id="ARBA00012951"/>
    </source>
</evidence>
<dbReference type="Pfam" id="PF00355">
    <property type="entry name" value="Rieske"/>
    <property type="match status" value="1"/>
</dbReference>
<evidence type="ECO:0000256" key="22">
    <source>
        <dbReference type="SAM" id="MobiDB-lite"/>
    </source>
</evidence>
<keyword evidence="10" id="KW-0001">2Fe-2S</keyword>
<feature type="compositionally biased region" description="Basic and acidic residues" evidence="22">
    <location>
        <begin position="1"/>
        <end position="11"/>
    </location>
</feature>
<dbReference type="PROSITE" id="PS51318">
    <property type="entry name" value="TAT"/>
    <property type="match status" value="1"/>
</dbReference>
<feature type="region of interest" description="Disordered" evidence="22">
    <location>
        <begin position="1"/>
        <end position="21"/>
    </location>
</feature>
<evidence type="ECO:0000313" key="25">
    <source>
        <dbReference type="Proteomes" id="UP000054725"/>
    </source>
</evidence>
<dbReference type="STRING" id="45070.Lnau_2987"/>
<keyword evidence="25" id="KW-1185">Reference proteome</keyword>
<evidence type="ECO:0000256" key="6">
    <source>
        <dbReference type="ARBA" id="ARBA00019816"/>
    </source>
</evidence>
<dbReference type="Pfam" id="PF10399">
    <property type="entry name" value="UCR_Fe-S_N"/>
    <property type="match status" value="1"/>
</dbReference>
<name>A0A0W0WLX9_9GAMM</name>
<evidence type="ECO:0000256" key="21">
    <source>
        <dbReference type="RuleBase" id="RU004497"/>
    </source>
</evidence>
<dbReference type="RefSeq" id="WP_058505934.1">
    <property type="nucleotide sequence ID" value="NZ_CAAAIF010000008.1"/>
</dbReference>
<keyword evidence="17 20" id="KW-0472">Membrane</keyword>
<comment type="similarity">
    <text evidence="3">Belongs to the Rieske iron-sulfur protein family.</text>
</comment>
<dbReference type="AlphaFoldDB" id="A0A0W0WLX9"/>
<evidence type="ECO:0000256" key="12">
    <source>
        <dbReference type="ARBA" id="ARBA00022967"/>
    </source>
</evidence>
<comment type="function">
    <text evidence="1">Component of the ubiquinol-cytochrome c reductase complex (complex III or cytochrome b-c1 complex), which is a respiratory chain that generates an electrochemical potential coupled to ATP synthesis.</text>
</comment>
<evidence type="ECO:0000256" key="3">
    <source>
        <dbReference type="ARBA" id="ARBA00010651"/>
    </source>
</evidence>
<dbReference type="InterPro" id="IPR006311">
    <property type="entry name" value="TAT_signal"/>
</dbReference>
<keyword evidence="15" id="KW-0408">Iron</keyword>
<evidence type="ECO:0000256" key="4">
    <source>
        <dbReference type="ARBA" id="ARBA00011649"/>
    </source>
</evidence>
<dbReference type="GO" id="GO:0008121">
    <property type="term" value="F:quinol-cytochrome-c reductase activity"/>
    <property type="evidence" value="ECO:0007669"/>
    <property type="project" value="UniProtKB-EC"/>
</dbReference>
<dbReference type="InterPro" id="IPR019470">
    <property type="entry name" value="Ubiq_cytC_Rdtase_Fe-S_su_TAT"/>
</dbReference>
<evidence type="ECO:0000313" key="24">
    <source>
        <dbReference type="EMBL" id="KTD33339.1"/>
    </source>
</evidence>
<dbReference type="InterPro" id="IPR005805">
    <property type="entry name" value="Rieske_Fe-S_prot_C"/>
</dbReference>
<evidence type="ECO:0000256" key="14">
    <source>
        <dbReference type="ARBA" id="ARBA00022989"/>
    </source>
</evidence>
<dbReference type="GO" id="GO:0046872">
    <property type="term" value="F:metal ion binding"/>
    <property type="evidence" value="ECO:0007669"/>
    <property type="project" value="UniProtKB-KW"/>
</dbReference>
<dbReference type="InterPro" id="IPR006317">
    <property type="entry name" value="Ubiquinol_cyt_c_Rdtase_Fe-S-su"/>
</dbReference>
<dbReference type="PATRIC" id="fig|45070.6.peg.3147"/>
<feature type="domain" description="Rieske" evidence="23">
    <location>
        <begin position="98"/>
        <end position="201"/>
    </location>
</feature>
<dbReference type="Gene3D" id="2.102.10.10">
    <property type="entry name" value="Rieske [2Fe-2S] iron-sulphur domain"/>
    <property type="match status" value="1"/>
</dbReference>
<proteinExistence type="inferred from homology"/>
<keyword evidence="16" id="KW-0411">Iron-sulfur</keyword>
<evidence type="ECO:0000256" key="10">
    <source>
        <dbReference type="ARBA" id="ARBA00022714"/>
    </source>
</evidence>
<evidence type="ECO:0000256" key="20">
    <source>
        <dbReference type="RuleBase" id="RU004494"/>
    </source>
</evidence>
<protein>
    <recommendedName>
        <fullName evidence="6 20">Ubiquinol-cytochrome c reductase iron-sulfur subunit</fullName>
        <ecNumber evidence="5 20">7.1.1.8</ecNumber>
    </recommendedName>
</protein>
<comment type="caution">
    <text evidence="24">The sequence shown here is derived from an EMBL/GenBank/DDBJ whole genome shotgun (WGS) entry which is preliminary data.</text>
</comment>
<evidence type="ECO:0000256" key="17">
    <source>
        <dbReference type="ARBA" id="ARBA00023136"/>
    </source>
</evidence>
<dbReference type="PROSITE" id="PS51296">
    <property type="entry name" value="RIESKE"/>
    <property type="match status" value="1"/>
</dbReference>
<evidence type="ECO:0000259" key="23">
    <source>
        <dbReference type="PROSITE" id="PS51296"/>
    </source>
</evidence>
<gene>
    <name evidence="24" type="primary">petA</name>
    <name evidence="24" type="ORF">Lnau_2987</name>
</gene>
<dbReference type="OrthoDB" id="9767869at2"/>
<evidence type="ECO:0000256" key="9">
    <source>
        <dbReference type="ARBA" id="ARBA00022692"/>
    </source>
</evidence>
<comment type="miscellaneous">
    <text evidence="20">The Rieske protein is a high potential 2Fe-2S protein.</text>
</comment>
<reference evidence="24 25" key="1">
    <citation type="submission" date="2015-11" db="EMBL/GenBank/DDBJ databases">
        <title>Genomic analysis of 38 Legionella species identifies large and diverse effector repertoires.</title>
        <authorList>
            <person name="Burstein D."/>
            <person name="Amaro F."/>
            <person name="Zusman T."/>
            <person name="Lifshitz Z."/>
            <person name="Cohen O."/>
            <person name="Gilbert J.A."/>
            <person name="Pupko T."/>
            <person name="Shuman H.A."/>
            <person name="Segal G."/>
        </authorList>
    </citation>
    <scope>NUCLEOTIDE SEQUENCE [LARGE SCALE GENOMIC DNA]</scope>
    <source>
        <strain evidence="24 25">ATCC 49506</strain>
    </source>
</reference>
<dbReference type="Proteomes" id="UP000054725">
    <property type="component" value="Unassembled WGS sequence"/>
</dbReference>
<organism evidence="24 25">
    <name type="scientific">Legionella nautarum</name>
    <dbReference type="NCBI Taxonomy" id="45070"/>
    <lineage>
        <taxon>Bacteria</taxon>
        <taxon>Pseudomonadati</taxon>
        <taxon>Pseudomonadota</taxon>
        <taxon>Gammaproteobacteria</taxon>
        <taxon>Legionellales</taxon>
        <taxon>Legionellaceae</taxon>
        <taxon>Legionella</taxon>
    </lineage>
</organism>
<evidence type="ECO:0000256" key="13">
    <source>
        <dbReference type="ARBA" id="ARBA00022982"/>
    </source>
</evidence>
<accession>A0A0W0WLX9</accession>